<dbReference type="GO" id="GO:0003677">
    <property type="term" value="F:DNA binding"/>
    <property type="evidence" value="ECO:0007669"/>
    <property type="project" value="UniProtKB-KW"/>
</dbReference>
<dbReference type="SMART" id="SM00470">
    <property type="entry name" value="ParB"/>
    <property type="match status" value="1"/>
</dbReference>
<evidence type="ECO:0000256" key="7">
    <source>
        <dbReference type="ARBA" id="ARBA00023306"/>
    </source>
</evidence>
<dbReference type="FunFam" id="3.90.1530.30:FF:000001">
    <property type="entry name" value="Chromosome partitioning protein ParB"/>
    <property type="match status" value="1"/>
</dbReference>
<dbReference type="GO" id="GO:0000917">
    <property type="term" value="P:division septum assembly"/>
    <property type="evidence" value="ECO:0007669"/>
    <property type="project" value="UniProtKB-KW"/>
</dbReference>
<dbReference type="AlphaFoldDB" id="A0A1M6NYG8"/>
<organism evidence="9 10">
    <name type="scientific">Paramaledivibacter caminithermalis (strain DSM 15212 / CIP 107654 / DViRD3)</name>
    <name type="common">Clostridium caminithermale</name>
    <dbReference type="NCBI Taxonomy" id="1121301"/>
    <lineage>
        <taxon>Bacteria</taxon>
        <taxon>Bacillati</taxon>
        <taxon>Bacillota</taxon>
        <taxon>Clostridia</taxon>
        <taxon>Peptostreptococcales</taxon>
        <taxon>Caminicellaceae</taxon>
        <taxon>Paramaledivibacter</taxon>
    </lineage>
</organism>
<evidence type="ECO:0000256" key="3">
    <source>
        <dbReference type="ARBA" id="ARBA00022490"/>
    </source>
</evidence>
<dbReference type="RefSeq" id="WP_073149312.1">
    <property type="nucleotide sequence ID" value="NZ_FRAG01000020.1"/>
</dbReference>
<keyword evidence="7" id="KW-0131">Cell cycle</keyword>
<dbReference type="Pfam" id="PF02195">
    <property type="entry name" value="ParB_N"/>
    <property type="match status" value="1"/>
</dbReference>
<accession>A0A1M6NYG8</accession>
<dbReference type="SUPFAM" id="SSF110849">
    <property type="entry name" value="ParB/Sulfiredoxin"/>
    <property type="match status" value="1"/>
</dbReference>
<evidence type="ECO:0000256" key="4">
    <source>
        <dbReference type="ARBA" id="ARBA00022618"/>
    </source>
</evidence>
<dbReference type="PANTHER" id="PTHR33375:SF8">
    <property type="entry name" value="NUCLEOID OCCLUSION PROTEIN"/>
    <property type="match status" value="1"/>
</dbReference>
<dbReference type="FunFam" id="1.10.10.2830:FF:000001">
    <property type="entry name" value="Chromosome partitioning protein ParB"/>
    <property type="match status" value="1"/>
</dbReference>
<keyword evidence="10" id="KW-1185">Reference proteome</keyword>
<dbReference type="Gene3D" id="1.10.10.2830">
    <property type="match status" value="1"/>
</dbReference>
<comment type="subcellular location">
    <subcellularLocation>
        <location evidence="1">Cytoplasm</location>
        <location evidence="1">Nucleoid</location>
    </subcellularLocation>
</comment>
<evidence type="ECO:0000259" key="8">
    <source>
        <dbReference type="PROSITE" id="PS50943"/>
    </source>
</evidence>
<dbReference type="GO" id="GO:0009295">
    <property type="term" value="C:nucleoid"/>
    <property type="evidence" value="ECO:0007669"/>
    <property type="project" value="UniProtKB-SubCell"/>
</dbReference>
<keyword evidence="4" id="KW-0132">Cell division</keyword>
<reference evidence="9 10" key="1">
    <citation type="submission" date="2016-11" db="EMBL/GenBank/DDBJ databases">
        <authorList>
            <person name="Jaros S."/>
            <person name="Januszkiewicz K."/>
            <person name="Wedrychowicz H."/>
        </authorList>
    </citation>
    <scope>NUCLEOTIDE SEQUENCE [LARGE SCALE GENOMIC DNA]</scope>
    <source>
        <strain evidence="9 10">DSM 15212</strain>
    </source>
</reference>
<sequence>MENVSLKNKITYLSIDDIKPNPHQPRKIFSDESLEELSSSIKAYGVIQPISVRKKKDDTFELVAGERRLKASKLAGLDVIPVIVVDMNDEDSAVIALIENLQREDLNFIEEAQGYHRLISEYGLTQQELAEKVGKNQSTIANKLRILKLSDEIKNLLIEHKLTERHGRALLKLPNEKVRKEILEIVIKKGMNVKKTEKLIKDTLEELNKPAEPEKRQSIKSALNFRIYLNTLKNAYKAIRDTGLDAEYKQADKGDYIEVVVKIPKKK</sequence>
<dbReference type="InterPro" id="IPR023705">
    <property type="entry name" value="Nucleoid_occlusion_protein"/>
</dbReference>
<dbReference type="NCBIfam" id="TIGR04285">
    <property type="entry name" value="nucleoid_noc"/>
    <property type="match status" value="1"/>
</dbReference>
<evidence type="ECO:0000313" key="9">
    <source>
        <dbReference type="EMBL" id="SHK00690.1"/>
    </source>
</evidence>
<evidence type="ECO:0000256" key="2">
    <source>
        <dbReference type="ARBA" id="ARBA00006295"/>
    </source>
</evidence>
<dbReference type="NCBIfam" id="TIGR00180">
    <property type="entry name" value="parB_part"/>
    <property type="match status" value="1"/>
</dbReference>
<evidence type="ECO:0000256" key="1">
    <source>
        <dbReference type="ARBA" id="ARBA00004453"/>
    </source>
</evidence>
<dbReference type="Pfam" id="PF17762">
    <property type="entry name" value="HTH_ParB"/>
    <property type="match status" value="1"/>
</dbReference>
<dbReference type="GO" id="GO:0045881">
    <property type="term" value="P:positive regulation of sporulation resulting in formation of a cellular spore"/>
    <property type="evidence" value="ECO:0007669"/>
    <property type="project" value="TreeGrafter"/>
</dbReference>
<dbReference type="GO" id="GO:0007059">
    <property type="term" value="P:chromosome segregation"/>
    <property type="evidence" value="ECO:0007669"/>
    <property type="project" value="TreeGrafter"/>
</dbReference>
<evidence type="ECO:0000256" key="5">
    <source>
        <dbReference type="ARBA" id="ARBA00023125"/>
    </source>
</evidence>
<dbReference type="InterPro" id="IPR004437">
    <property type="entry name" value="ParB/RepB/Spo0J"/>
</dbReference>
<dbReference type="Proteomes" id="UP000184465">
    <property type="component" value="Unassembled WGS sequence"/>
</dbReference>
<dbReference type="CDD" id="cd16393">
    <property type="entry name" value="SPO0J_N"/>
    <property type="match status" value="1"/>
</dbReference>
<keyword evidence="6" id="KW-0717">Septation</keyword>
<dbReference type="InterPro" id="IPR050336">
    <property type="entry name" value="Chromosome_partition/occlusion"/>
</dbReference>
<dbReference type="InterPro" id="IPR001387">
    <property type="entry name" value="Cro/C1-type_HTH"/>
</dbReference>
<evidence type="ECO:0000256" key="6">
    <source>
        <dbReference type="ARBA" id="ARBA00023210"/>
    </source>
</evidence>
<dbReference type="EMBL" id="FRAG01000020">
    <property type="protein sequence ID" value="SHK00690.1"/>
    <property type="molecule type" value="Genomic_DNA"/>
</dbReference>
<keyword evidence="5" id="KW-0238">DNA-binding</keyword>
<dbReference type="OrthoDB" id="9802051at2"/>
<dbReference type="InterPro" id="IPR036086">
    <property type="entry name" value="ParB/Sulfiredoxin_sf"/>
</dbReference>
<dbReference type="GO" id="GO:0005694">
    <property type="term" value="C:chromosome"/>
    <property type="evidence" value="ECO:0007669"/>
    <property type="project" value="TreeGrafter"/>
</dbReference>
<evidence type="ECO:0000313" key="10">
    <source>
        <dbReference type="Proteomes" id="UP000184465"/>
    </source>
</evidence>
<dbReference type="Gene3D" id="3.90.1530.30">
    <property type="match status" value="1"/>
</dbReference>
<dbReference type="PROSITE" id="PS50943">
    <property type="entry name" value="HTH_CROC1"/>
    <property type="match status" value="1"/>
</dbReference>
<proteinExistence type="inferred from homology"/>
<comment type="similarity">
    <text evidence="2">Belongs to the ParB family.</text>
</comment>
<dbReference type="InterPro" id="IPR041468">
    <property type="entry name" value="HTH_ParB/Spo0J"/>
</dbReference>
<keyword evidence="3" id="KW-0963">Cytoplasm</keyword>
<feature type="domain" description="HTH cro/C1-type" evidence="8">
    <location>
        <begin position="123"/>
        <end position="142"/>
    </location>
</feature>
<dbReference type="STRING" id="1121301.SAMN02745912_01930"/>
<dbReference type="PANTHER" id="PTHR33375">
    <property type="entry name" value="CHROMOSOME-PARTITIONING PROTEIN PARB-RELATED"/>
    <property type="match status" value="1"/>
</dbReference>
<protein>
    <submittedName>
        <fullName evidence="9">Chromosome partitioning protein, ParB family</fullName>
    </submittedName>
</protein>
<name>A0A1M6NYG8_PARC5</name>
<gene>
    <name evidence="9" type="ORF">SAMN02745912_01930</name>
</gene>
<dbReference type="InterPro" id="IPR003115">
    <property type="entry name" value="ParB_N"/>
</dbReference>